<accession>A0A318JQ94</accession>
<proteinExistence type="predicted"/>
<dbReference type="Pfam" id="PF10698">
    <property type="entry name" value="DUF2505"/>
    <property type="match status" value="1"/>
</dbReference>
<evidence type="ECO:0000313" key="1">
    <source>
        <dbReference type="EMBL" id="PXX55557.1"/>
    </source>
</evidence>
<protein>
    <submittedName>
        <fullName evidence="1">Uncharacterized protein DUF2505</fullName>
    </submittedName>
</protein>
<dbReference type="OrthoDB" id="5178774at2"/>
<name>A0A318JQ94_9NOCA</name>
<reference evidence="1 2" key="1">
    <citation type="submission" date="2018-05" db="EMBL/GenBank/DDBJ databases">
        <title>Genomic Encyclopedia of Type Strains, Phase IV (KMG-IV): sequencing the most valuable type-strain genomes for metagenomic binning, comparative biology and taxonomic classification.</title>
        <authorList>
            <person name="Goeker M."/>
        </authorList>
    </citation>
    <scope>NUCLEOTIDE SEQUENCE [LARGE SCALE GENOMIC DNA]</scope>
    <source>
        <strain evidence="1 2">DSM 44704</strain>
    </source>
</reference>
<dbReference type="EMBL" id="QJKF01000021">
    <property type="protein sequence ID" value="PXX55557.1"/>
    <property type="molecule type" value="Genomic_DNA"/>
</dbReference>
<keyword evidence="2" id="KW-1185">Reference proteome</keyword>
<evidence type="ECO:0000313" key="2">
    <source>
        <dbReference type="Proteomes" id="UP000247569"/>
    </source>
</evidence>
<dbReference type="InterPro" id="IPR019639">
    <property type="entry name" value="DUF2505"/>
</dbReference>
<organism evidence="1 2">
    <name type="scientific">Nocardia tenerifensis</name>
    <dbReference type="NCBI Taxonomy" id="228006"/>
    <lineage>
        <taxon>Bacteria</taxon>
        <taxon>Bacillati</taxon>
        <taxon>Actinomycetota</taxon>
        <taxon>Actinomycetes</taxon>
        <taxon>Mycobacteriales</taxon>
        <taxon>Nocardiaceae</taxon>
        <taxon>Nocardia</taxon>
    </lineage>
</organism>
<dbReference type="AlphaFoldDB" id="A0A318JQ94"/>
<dbReference type="RefSeq" id="WP_040742339.1">
    <property type="nucleotide sequence ID" value="NZ_QJKF01000021.1"/>
</dbReference>
<sequence>MSRNIIRTSQHPYPAADIYRALTAREYWRDRVAALDGAGADLTSFEFDGTATKVSISKPAPAGRLPGKLADLIPSSVRLEVNESWGPFVEDTAHGTMRADVVGTPISLSAALVLRGADAASSTMAFEGQVEVRIPMLGRAVESGIAGDVGKEMAAIAEFTSSWVASNRQRER</sequence>
<gene>
    <name evidence="1" type="ORF">DFR70_12126</name>
</gene>
<dbReference type="Proteomes" id="UP000247569">
    <property type="component" value="Unassembled WGS sequence"/>
</dbReference>
<comment type="caution">
    <text evidence="1">The sequence shown here is derived from an EMBL/GenBank/DDBJ whole genome shotgun (WGS) entry which is preliminary data.</text>
</comment>